<feature type="domain" description="Fungal-type protein kinase" evidence="2">
    <location>
        <begin position="295"/>
        <end position="582"/>
    </location>
</feature>
<evidence type="ECO:0000313" key="3">
    <source>
        <dbReference type="EMBL" id="RPD56877.1"/>
    </source>
</evidence>
<reference evidence="3" key="1">
    <citation type="journal article" date="2018" name="Genome Biol. Evol.">
        <title>Genomics and development of Lentinus tigrinus, a white-rot wood-decaying mushroom with dimorphic fruiting bodies.</title>
        <authorList>
            <person name="Wu B."/>
            <person name="Xu Z."/>
            <person name="Knudson A."/>
            <person name="Carlson A."/>
            <person name="Chen N."/>
            <person name="Kovaka S."/>
            <person name="LaButti K."/>
            <person name="Lipzen A."/>
            <person name="Pennachio C."/>
            <person name="Riley R."/>
            <person name="Schakwitz W."/>
            <person name="Umezawa K."/>
            <person name="Ohm R.A."/>
            <person name="Grigoriev I.V."/>
            <person name="Nagy L.G."/>
            <person name="Gibbons J."/>
            <person name="Hibbett D."/>
        </authorList>
    </citation>
    <scope>NUCLEOTIDE SEQUENCE [LARGE SCALE GENOMIC DNA]</scope>
    <source>
        <strain evidence="3">ALCF2SS1-6</strain>
    </source>
</reference>
<feature type="region of interest" description="Disordered" evidence="1">
    <location>
        <begin position="780"/>
        <end position="799"/>
    </location>
</feature>
<feature type="region of interest" description="Disordered" evidence="1">
    <location>
        <begin position="387"/>
        <end position="441"/>
    </location>
</feature>
<protein>
    <recommendedName>
        <fullName evidence="2">Fungal-type protein kinase domain-containing protein</fullName>
    </recommendedName>
</protein>
<dbReference type="EMBL" id="ML122285">
    <property type="protein sequence ID" value="RPD56877.1"/>
    <property type="molecule type" value="Genomic_DNA"/>
</dbReference>
<dbReference type="Proteomes" id="UP000313359">
    <property type="component" value="Unassembled WGS sequence"/>
</dbReference>
<gene>
    <name evidence="3" type="ORF">L227DRAFT_655967</name>
</gene>
<dbReference type="Pfam" id="PF17667">
    <property type="entry name" value="Pkinase_fungal"/>
    <property type="match status" value="2"/>
</dbReference>
<proteinExistence type="predicted"/>
<keyword evidence="4" id="KW-1185">Reference proteome</keyword>
<name>A0A5C2S0J5_9APHY</name>
<dbReference type="InterPro" id="IPR040976">
    <property type="entry name" value="Pkinase_fungal"/>
</dbReference>
<feature type="compositionally biased region" description="Low complexity" evidence="1">
    <location>
        <begin position="392"/>
        <end position="401"/>
    </location>
</feature>
<dbReference type="InterPro" id="IPR011009">
    <property type="entry name" value="Kinase-like_dom_sf"/>
</dbReference>
<dbReference type="PANTHER" id="PTHR38248:SF2">
    <property type="entry name" value="FUNK1 11"/>
    <property type="match status" value="1"/>
</dbReference>
<feature type="domain" description="Fungal-type protein kinase" evidence="2">
    <location>
        <begin position="136"/>
        <end position="242"/>
    </location>
</feature>
<evidence type="ECO:0000259" key="2">
    <source>
        <dbReference type="Pfam" id="PF17667"/>
    </source>
</evidence>
<feature type="compositionally biased region" description="Polar residues" evidence="1">
    <location>
        <begin position="784"/>
        <end position="797"/>
    </location>
</feature>
<dbReference type="AlphaFoldDB" id="A0A5C2S0J5"/>
<feature type="compositionally biased region" description="Basic and acidic residues" evidence="1">
    <location>
        <begin position="826"/>
        <end position="838"/>
    </location>
</feature>
<feature type="region of interest" description="Disordered" evidence="1">
    <location>
        <begin position="814"/>
        <end position="838"/>
    </location>
</feature>
<evidence type="ECO:0000256" key="1">
    <source>
        <dbReference type="SAM" id="MobiDB-lite"/>
    </source>
</evidence>
<evidence type="ECO:0000313" key="4">
    <source>
        <dbReference type="Proteomes" id="UP000313359"/>
    </source>
</evidence>
<dbReference type="OrthoDB" id="2749836at2759"/>
<accession>A0A5C2S0J5</accession>
<organism evidence="3 4">
    <name type="scientific">Lentinus tigrinus ALCF2SS1-6</name>
    <dbReference type="NCBI Taxonomy" id="1328759"/>
    <lineage>
        <taxon>Eukaryota</taxon>
        <taxon>Fungi</taxon>
        <taxon>Dikarya</taxon>
        <taxon>Basidiomycota</taxon>
        <taxon>Agaricomycotina</taxon>
        <taxon>Agaricomycetes</taxon>
        <taxon>Polyporales</taxon>
        <taxon>Polyporaceae</taxon>
        <taxon>Lentinus</taxon>
    </lineage>
</organism>
<dbReference type="SUPFAM" id="SSF56112">
    <property type="entry name" value="Protein kinase-like (PK-like)"/>
    <property type="match status" value="1"/>
</dbReference>
<sequence length="838" mass="95112">MASKCIGNTKCEFADKYFPRLPPSNSPSSTRSKPSLAVNPFEKLKKANTMSEKRLQDTFIDIVNRHGLAPGLKMGSCETRPDSAKIDPDRQNVHAAFWREDAAPSDNQPHWIDQLMPVEFKAGESGSNYKDPYVDDANVPGGVVVRESILGTKKFGEIISYAELVFTVQHRQAVFMPLVIGRVCRFLRWDHGGAVVTEAIDYYQDWQFFCDVLWRISQCSDELLGVDPTAIRLSDGDEEFKTMDDAAIPNPTDVDATERMVDAPLQGSVTFSYVRKMFGDSLDAQWPRYKLEVPDGKTTRHFLVCRPAFCAKGLIGRGTRGYVALDCGTGRFVWLKDAWRAYYLLLEKEGDVLEELKKAEVPNIPTVVCHGDIREQTTLTSQVWELKNPQPSASGSGSSGSTFDQHRTSSASSSKRKWDDADDSGVHVPPPKGLSEANLPFRDDCPLRPHRHYRLVVEEVAKSLSEFQRGAQLVSVINDCIWAHYVAATNPTAPRLHRDVSGGNILMYPQVVEVHGKYHMKWTGLLADWEMSKPIEEVHGKSRRRQPERTGTWQYMSVALLSRDKTVEICDELEAFLYVLLYHAIRYLRSNLGEYTAANYLDEFFDQYTATDRGYGCGTRKMLAIATGKLMVTEHLELRFDEHMDNLISMLLGWFRANHVVNKYFQELEEEKKQKQKRKQAQAFMAPPLLPDQLPDNPAPAVAHREVVVKRSLVFGNKLSRSLKNYTRQLQVPPQQDWDNMEMVQTHGWMYQALEGFLMDRVWPVDDKVGDRIPKSWVKPPLGSTVQTTTNSGTGSNKRVCYGRMEGVVTLPLPFLQRKPPNSPTKRTDSLSDDFWRR</sequence>
<dbReference type="PANTHER" id="PTHR38248">
    <property type="entry name" value="FUNK1 6"/>
    <property type="match status" value="1"/>
</dbReference>